<comment type="caution">
    <text evidence="2">The sequence shown here is derived from an EMBL/GenBank/DDBJ whole genome shotgun (WGS) entry which is preliminary data.</text>
</comment>
<dbReference type="InterPro" id="IPR017439">
    <property type="entry name" value="Amidohydrolase"/>
</dbReference>
<dbReference type="PIRSF" id="PIRSF005962">
    <property type="entry name" value="Pept_M20D_amidohydro"/>
    <property type="match status" value="1"/>
</dbReference>
<accession>A0ABX0BRG6</accession>
<dbReference type="PANTHER" id="PTHR11014">
    <property type="entry name" value="PEPTIDASE M20 FAMILY MEMBER"/>
    <property type="match status" value="1"/>
</dbReference>
<protein>
    <submittedName>
        <fullName evidence="2">Amidohydrolase</fullName>
    </submittedName>
</protein>
<dbReference type="PANTHER" id="PTHR11014:SF63">
    <property type="entry name" value="METALLOPEPTIDASE, PUTATIVE (AFU_ORTHOLOGUE AFUA_6G09600)-RELATED"/>
    <property type="match status" value="1"/>
</dbReference>
<evidence type="ECO:0000259" key="1">
    <source>
        <dbReference type="Pfam" id="PF07687"/>
    </source>
</evidence>
<dbReference type="InterPro" id="IPR036264">
    <property type="entry name" value="Bact_exopeptidase_dim_dom"/>
</dbReference>
<dbReference type="Gene3D" id="3.40.630.10">
    <property type="entry name" value="Zn peptidases"/>
    <property type="match status" value="1"/>
</dbReference>
<dbReference type="Proteomes" id="UP000470404">
    <property type="component" value="Unassembled WGS sequence"/>
</dbReference>
<keyword evidence="3" id="KW-1185">Reference proteome</keyword>
<evidence type="ECO:0000313" key="2">
    <source>
        <dbReference type="EMBL" id="NEC57961.1"/>
    </source>
</evidence>
<dbReference type="InterPro" id="IPR011650">
    <property type="entry name" value="Peptidase_M20_dimer"/>
</dbReference>
<sequence>MGGDPADRAGLPVSGPAAVNLVERAEPHLPGLVRLRRHLHAVPEVGLRLPRTQAALLDALSGLGLAIRTGSACTSVVAVVEGQLPGETVLLRADMDALPIGEDSGEPFASDNGCMHACGHDLHMAGLVGAARLLTEVRSQLRGRVVLMFQPGEEGHDGAQVMLDEGLLKTTATPPVAAYALHVGPGRAGTMWTRPGAILAGMGTLRITVRGAGGHASAPHDTLDPVPVLAEIVLALQSHVTRRHRVFDPVVLSVTRLQAGDAVNVIPGSATLEASVRALSADAVGQLRTQVQDLASHIARAHGMEAGSVFADHYPVTCNDPAETEFAVRTASRVLGRNAVDPAHPALMGSEDFSKVLARVPGALVFMGTTPPDLDPATAPGVHSPQARFTDRTLPLHAALLAQLAFDRLASGS</sequence>
<dbReference type="NCBIfam" id="TIGR01891">
    <property type="entry name" value="amidohydrolases"/>
    <property type="match status" value="1"/>
</dbReference>
<dbReference type="EMBL" id="JAAGNC010000095">
    <property type="protein sequence ID" value="NEC57961.1"/>
    <property type="molecule type" value="Genomic_DNA"/>
</dbReference>
<dbReference type="Pfam" id="PF07687">
    <property type="entry name" value="M20_dimer"/>
    <property type="match status" value="1"/>
</dbReference>
<dbReference type="InterPro" id="IPR002933">
    <property type="entry name" value="Peptidase_M20"/>
</dbReference>
<dbReference type="SUPFAM" id="SSF53187">
    <property type="entry name" value="Zn-dependent exopeptidases"/>
    <property type="match status" value="1"/>
</dbReference>
<proteinExistence type="predicted"/>
<reference evidence="2 3" key="1">
    <citation type="submission" date="2020-01" db="EMBL/GenBank/DDBJ databases">
        <title>Insect and environment-associated Actinomycetes.</title>
        <authorList>
            <person name="Currrie C."/>
            <person name="Chevrette M."/>
            <person name="Carlson C."/>
            <person name="Stubbendieck R."/>
            <person name="Wendt-Pienkowski E."/>
        </authorList>
    </citation>
    <scope>NUCLEOTIDE SEQUENCE [LARGE SCALE GENOMIC DNA]</scope>
    <source>
        <strain evidence="2 3">SID8386</strain>
    </source>
</reference>
<dbReference type="CDD" id="cd03886">
    <property type="entry name" value="M20_Acy1"/>
    <property type="match status" value="1"/>
</dbReference>
<feature type="domain" description="Peptidase M20 dimerisation" evidence="1">
    <location>
        <begin position="201"/>
        <end position="300"/>
    </location>
</feature>
<dbReference type="Gene3D" id="3.30.70.360">
    <property type="match status" value="1"/>
</dbReference>
<gene>
    <name evidence="2" type="ORF">G3I59_20740</name>
</gene>
<dbReference type="SUPFAM" id="SSF55031">
    <property type="entry name" value="Bacterial exopeptidase dimerisation domain"/>
    <property type="match status" value="1"/>
</dbReference>
<name>A0ABX0BRG6_9PSEU</name>
<organism evidence="2 3">
    <name type="scientific">Amycolatopsis rubida</name>
    <dbReference type="NCBI Taxonomy" id="112413"/>
    <lineage>
        <taxon>Bacteria</taxon>
        <taxon>Bacillati</taxon>
        <taxon>Actinomycetota</taxon>
        <taxon>Actinomycetes</taxon>
        <taxon>Pseudonocardiales</taxon>
        <taxon>Pseudonocardiaceae</taxon>
        <taxon>Amycolatopsis</taxon>
    </lineage>
</organism>
<evidence type="ECO:0000313" key="3">
    <source>
        <dbReference type="Proteomes" id="UP000470404"/>
    </source>
</evidence>
<dbReference type="Pfam" id="PF01546">
    <property type="entry name" value="Peptidase_M20"/>
    <property type="match status" value="1"/>
</dbReference>